<feature type="domain" description="Disease resistance N-terminal" evidence="7">
    <location>
        <begin position="68"/>
        <end position="141"/>
    </location>
</feature>
<dbReference type="AlphaFoldDB" id="A0A8S0Q1K2"/>
<dbReference type="Gramene" id="OE9A084893T1">
    <property type="protein sequence ID" value="OE9A084893C1"/>
    <property type="gene ID" value="OE9A084893"/>
</dbReference>
<evidence type="ECO:0000256" key="3">
    <source>
        <dbReference type="ARBA" id="ARBA00022737"/>
    </source>
</evidence>
<dbReference type="InterPro" id="IPR038005">
    <property type="entry name" value="RX-like_CC"/>
</dbReference>
<reference evidence="8 9" key="1">
    <citation type="submission" date="2019-12" db="EMBL/GenBank/DDBJ databases">
        <authorList>
            <person name="Alioto T."/>
            <person name="Alioto T."/>
            <person name="Gomez Garrido J."/>
        </authorList>
    </citation>
    <scope>NUCLEOTIDE SEQUENCE [LARGE SCALE GENOMIC DNA]</scope>
</reference>
<keyword evidence="3" id="KW-0677">Repeat</keyword>
<evidence type="ECO:0000259" key="7">
    <source>
        <dbReference type="Pfam" id="PF18052"/>
    </source>
</evidence>
<organism evidence="8 9">
    <name type="scientific">Olea europaea subsp. europaea</name>
    <dbReference type="NCBI Taxonomy" id="158383"/>
    <lineage>
        <taxon>Eukaryota</taxon>
        <taxon>Viridiplantae</taxon>
        <taxon>Streptophyta</taxon>
        <taxon>Embryophyta</taxon>
        <taxon>Tracheophyta</taxon>
        <taxon>Spermatophyta</taxon>
        <taxon>Magnoliopsida</taxon>
        <taxon>eudicotyledons</taxon>
        <taxon>Gunneridae</taxon>
        <taxon>Pentapetalae</taxon>
        <taxon>asterids</taxon>
        <taxon>lamiids</taxon>
        <taxon>Lamiales</taxon>
        <taxon>Oleaceae</taxon>
        <taxon>Oleeae</taxon>
        <taxon>Olea</taxon>
    </lineage>
</organism>
<dbReference type="EMBL" id="CACTIH010000308">
    <property type="protein sequence ID" value="CAA2959153.1"/>
    <property type="molecule type" value="Genomic_DNA"/>
</dbReference>
<keyword evidence="6" id="KW-0067">ATP-binding</keyword>
<evidence type="ECO:0000256" key="5">
    <source>
        <dbReference type="ARBA" id="ARBA00022821"/>
    </source>
</evidence>
<comment type="caution">
    <text evidence="8">The sequence shown here is derived from an EMBL/GenBank/DDBJ whole genome shotgun (WGS) entry which is preliminary data.</text>
</comment>
<evidence type="ECO:0000256" key="6">
    <source>
        <dbReference type="ARBA" id="ARBA00022840"/>
    </source>
</evidence>
<dbReference type="InterPro" id="IPR041118">
    <property type="entry name" value="Rx_N"/>
</dbReference>
<evidence type="ECO:0000256" key="2">
    <source>
        <dbReference type="ARBA" id="ARBA00022614"/>
    </source>
</evidence>
<sequence length="176" mass="20358">MANDIGSFLYFFFFTTNRVSVATMYQALSDLLGTLGLVKEKIKQHCVLAPNILPGSVTPKTGVVSLFIVDSLLDDLKDLMSHKDDRIVDVKDEAITIHDELKLLRTFVAEIEVERYPELEEFLIQIRDIAYEVEYIINSFALVWYLTIRLPQVHEKIKLIRMLLQEMKKKYDSGML</sequence>
<evidence type="ECO:0000313" key="9">
    <source>
        <dbReference type="Proteomes" id="UP000594638"/>
    </source>
</evidence>
<name>A0A8S0Q1K2_OLEEU</name>
<dbReference type="Gene3D" id="1.20.5.4130">
    <property type="match status" value="1"/>
</dbReference>
<dbReference type="GO" id="GO:0005524">
    <property type="term" value="F:ATP binding"/>
    <property type="evidence" value="ECO:0007669"/>
    <property type="project" value="UniProtKB-KW"/>
</dbReference>
<evidence type="ECO:0000256" key="4">
    <source>
        <dbReference type="ARBA" id="ARBA00022741"/>
    </source>
</evidence>
<dbReference type="Pfam" id="PF18052">
    <property type="entry name" value="Rx_N"/>
    <property type="match status" value="1"/>
</dbReference>
<evidence type="ECO:0000256" key="1">
    <source>
        <dbReference type="ARBA" id="ARBA00008894"/>
    </source>
</evidence>
<keyword evidence="4" id="KW-0547">Nucleotide-binding</keyword>
<proteinExistence type="inferred from homology"/>
<keyword evidence="5" id="KW-0611">Plant defense</keyword>
<dbReference type="OrthoDB" id="914265at2759"/>
<keyword evidence="2" id="KW-0433">Leucine-rich repeat</keyword>
<dbReference type="GO" id="GO:0006952">
    <property type="term" value="P:defense response"/>
    <property type="evidence" value="ECO:0007669"/>
    <property type="project" value="UniProtKB-KW"/>
</dbReference>
<dbReference type="CDD" id="cd14798">
    <property type="entry name" value="RX-CC_like"/>
    <property type="match status" value="1"/>
</dbReference>
<comment type="similarity">
    <text evidence="1">Belongs to the disease resistance NB-LRR family.</text>
</comment>
<accession>A0A8S0Q1K2</accession>
<dbReference type="Proteomes" id="UP000594638">
    <property type="component" value="Unassembled WGS sequence"/>
</dbReference>
<keyword evidence="9" id="KW-1185">Reference proteome</keyword>
<gene>
    <name evidence="8" type="ORF">OLEA9_A084893</name>
</gene>
<evidence type="ECO:0000313" key="8">
    <source>
        <dbReference type="EMBL" id="CAA2959153.1"/>
    </source>
</evidence>
<protein>
    <recommendedName>
        <fullName evidence="7">Disease resistance N-terminal domain-containing protein</fullName>
    </recommendedName>
</protein>